<keyword evidence="1" id="KW-0732">Signal</keyword>
<evidence type="ECO:0000256" key="1">
    <source>
        <dbReference type="SAM" id="SignalP"/>
    </source>
</evidence>
<name>A0ABW5LP44_9FLAO</name>
<dbReference type="RefSeq" id="WP_379665282.1">
    <property type="nucleotide sequence ID" value="NZ_JBHULH010000001.1"/>
</dbReference>
<comment type="caution">
    <text evidence="2">The sequence shown here is derived from an EMBL/GenBank/DDBJ whole genome shotgun (WGS) entry which is preliminary data.</text>
</comment>
<keyword evidence="3" id="KW-1185">Reference proteome</keyword>
<evidence type="ECO:0000313" key="2">
    <source>
        <dbReference type="EMBL" id="MFD2566577.1"/>
    </source>
</evidence>
<protein>
    <submittedName>
        <fullName evidence="2">Uncharacterized protein</fullName>
    </submittedName>
</protein>
<reference evidence="3" key="1">
    <citation type="journal article" date="2019" name="Int. J. Syst. Evol. Microbiol.">
        <title>The Global Catalogue of Microorganisms (GCM) 10K type strain sequencing project: providing services to taxonomists for standard genome sequencing and annotation.</title>
        <authorList>
            <consortium name="The Broad Institute Genomics Platform"/>
            <consortium name="The Broad Institute Genome Sequencing Center for Infectious Disease"/>
            <person name="Wu L."/>
            <person name="Ma J."/>
        </authorList>
    </citation>
    <scope>NUCLEOTIDE SEQUENCE [LARGE SCALE GENOMIC DNA]</scope>
    <source>
        <strain evidence="3">KCTC 52127</strain>
    </source>
</reference>
<evidence type="ECO:0000313" key="3">
    <source>
        <dbReference type="Proteomes" id="UP001597508"/>
    </source>
</evidence>
<feature type="signal peptide" evidence="1">
    <location>
        <begin position="1"/>
        <end position="20"/>
    </location>
</feature>
<accession>A0ABW5LP44</accession>
<feature type="chain" id="PRO_5045772948" evidence="1">
    <location>
        <begin position="21"/>
        <end position="119"/>
    </location>
</feature>
<dbReference type="Proteomes" id="UP001597508">
    <property type="component" value="Unassembled WGS sequence"/>
</dbReference>
<gene>
    <name evidence="2" type="ORF">ACFSRZ_04290</name>
</gene>
<dbReference type="EMBL" id="JBHULH010000001">
    <property type="protein sequence ID" value="MFD2566577.1"/>
    <property type="molecule type" value="Genomic_DNA"/>
</dbReference>
<sequence length="119" mass="13618">MKKIAVLTFVFLLGMSNSFANEIGKEENPITTPKTLRDQVVKLLEGYDGAPVKEKTRITFLVNKKSEIVVLTVNTKDDAIDRYVKGKLNYQKVKIRAKEVMKLYVIPIRILKDKAYKKS</sequence>
<proteinExistence type="predicted"/>
<organism evidence="2 3">
    <name type="scientific">Pseudotenacibaculum haliotis</name>
    <dbReference type="NCBI Taxonomy" id="1862138"/>
    <lineage>
        <taxon>Bacteria</taxon>
        <taxon>Pseudomonadati</taxon>
        <taxon>Bacteroidota</taxon>
        <taxon>Flavobacteriia</taxon>
        <taxon>Flavobacteriales</taxon>
        <taxon>Flavobacteriaceae</taxon>
        <taxon>Pseudotenacibaculum</taxon>
    </lineage>
</organism>